<feature type="domain" description="Glycosyltransferase 2-like" evidence="4">
    <location>
        <begin position="21"/>
        <end position="185"/>
    </location>
</feature>
<organism evidence="5 6">
    <name type="scientific">Candidatus Marsarchaeota G2 archaeon OSP_D</name>
    <dbReference type="NCBI Taxonomy" id="1978157"/>
    <lineage>
        <taxon>Archaea</taxon>
        <taxon>Candidatus Marsarchaeota</taxon>
        <taxon>Candidatus Marsarchaeota group 2</taxon>
    </lineage>
</organism>
<dbReference type="PANTHER" id="PTHR43398:SF1">
    <property type="entry name" value="DOLICHOL-PHOSPHATE MANNOSYLTRANSFERASE SUBUNIT 1"/>
    <property type="match status" value="1"/>
</dbReference>
<dbReference type="AlphaFoldDB" id="A0A2R6AZZ8"/>
<sequence length="245" mass="27457">MHITSDNPSTKMIGANESLVSIVIPTYNEKENVVPIIHNLHSVMQKINYRIIFVDDSSPDGTAAVIRMMANSYPVELIMRPRKMGLGSAVITGVNSTSSPFIVVMDADLQHDPNLVSIMVEKLTAGFDLVIASRKVQGGRVVGWSPERKIISDFATYLAHLFVPRAKNIKDPLSGFFAFKRDILRGVSLESRGFKLLLEILAKAHYKRVCEVPLVFRERRTGKSKLNLNEYLLFILLLISLAKYK</sequence>
<dbReference type="GO" id="GO:0035269">
    <property type="term" value="P:protein O-linked glycosylation via mannose"/>
    <property type="evidence" value="ECO:0007669"/>
    <property type="project" value="TreeGrafter"/>
</dbReference>
<dbReference type="Pfam" id="PF00535">
    <property type="entry name" value="Glycos_transf_2"/>
    <property type="match status" value="1"/>
</dbReference>
<dbReference type="PANTHER" id="PTHR43398">
    <property type="entry name" value="DOLICHOL-PHOSPHATE MANNOSYLTRANSFERASE SUBUNIT 1"/>
    <property type="match status" value="1"/>
</dbReference>
<dbReference type="GO" id="GO:0006488">
    <property type="term" value="P:dolichol-linked oligosaccharide biosynthetic process"/>
    <property type="evidence" value="ECO:0007669"/>
    <property type="project" value="TreeGrafter"/>
</dbReference>
<dbReference type="InterPro" id="IPR001173">
    <property type="entry name" value="Glyco_trans_2-like"/>
</dbReference>
<dbReference type="GO" id="GO:0004582">
    <property type="term" value="F:dolichyl-phosphate beta-D-mannosyltransferase activity"/>
    <property type="evidence" value="ECO:0007669"/>
    <property type="project" value="InterPro"/>
</dbReference>
<dbReference type="Proteomes" id="UP000240322">
    <property type="component" value="Unassembled WGS sequence"/>
</dbReference>
<evidence type="ECO:0000313" key="6">
    <source>
        <dbReference type="Proteomes" id="UP000240322"/>
    </source>
</evidence>
<dbReference type="SUPFAM" id="SSF53448">
    <property type="entry name" value="Nucleotide-diphospho-sugar transferases"/>
    <property type="match status" value="1"/>
</dbReference>
<dbReference type="GO" id="GO:0016020">
    <property type="term" value="C:membrane"/>
    <property type="evidence" value="ECO:0007669"/>
    <property type="project" value="GOC"/>
</dbReference>
<keyword evidence="2" id="KW-0328">Glycosyltransferase</keyword>
<reference evidence="5 6" key="1">
    <citation type="submission" date="2017-04" db="EMBL/GenBank/DDBJ databases">
        <title>Novel microbial lineages endemic to geothermal iron-oxide mats fill important gaps in the evolutionary history of Archaea.</title>
        <authorList>
            <person name="Jay Z.J."/>
            <person name="Beam J.P."/>
            <person name="Dlakic M."/>
            <person name="Rusch D.B."/>
            <person name="Kozubal M.A."/>
            <person name="Inskeep W.P."/>
        </authorList>
    </citation>
    <scope>NUCLEOTIDE SEQUENCE [LARGE SCALE GENOMIC DNA]</scope>
    <source>
        <strain evidence="5">OSP_D</strain>
    </source>
</reference>
<dbReference type="InterPro" id="IPR029044">
    <property type="entry name" value="Nucleotide-diphossugar_trans"/>
</dbReference>
<dbReference type="CDD" id="cd06442">
    <property type="entry name" value="DPM1_like"/>
    <property type="match status" value="1"/>
</dbReference>
<dbReference type="GO" id="GO:0006506">
    <property type="term" value="P:GPI anchor biosynthetic process"/>
    <property type="evidence" value="ECO:0007669"/>
    <property type="project" value="TreeGrafter"/>
</dbReference>
<evidence type="ECO:0000259" key="4">
    <source>
        <dbReference type="Pfam" id="PF00535"/>
    </source>
</evidence>
<dbReference type="Gene3D" id="3.90.550.10">
    <property type="entry name" value="Spore Coat Polysaccharide Biosynthesis Protein SpsA, Chain A"/>
    <property type="match status" value="1"/>
</dbReference>
<gene>
    <name evidence="5" type="ORF">B9Q03_02560</name>
</gene>
<protein>
    <recommendedName>
        <fullName evidence="4">Glycosyltransferase 2-like domain-containing protein</fullName>
    </recommendedName>
</protein>
<proteinExistence type="inferred from homology"/>
<evidence type="ECO:0000256" key="2">
    <source>
        <dbReference type="ARBA" id="ARBA00022676"/>
    </source>
</evidence>
<evidence type="ECO:0000256" key="3">
    <source>
        <dbReference type="ARBA" id="ARBA00022679"/>
    </source>
</evidence>
<evidence type="ECO:0000313" key="5">
    <source>
        <dbReference type="EMBL" id="PSN91971.1"/>
    </source>
</evidence>
<keyword evidence="3" id="KW-0808">Transferase</keyword>
<comment type="similarity">
    <text evidence="1">Belongs to the glycosyltransferase 2 family.</text>
</comment>
<dbReference type="InterPro" id="IPR039528">
    <property type="entry name" value="DPM1-like"/>
</dbReference>
<name>A0A2R6AZZ8_9ARCH</name>
<comment type="caution">
    <text evidence="5">The sequence shown here is derived from an EMBL/GenBank/DDBJ whole genome shotgun (WGS) entry which is preliminary data.</text>
</comment>
<dbReference type="EMBL" id="NEXE01000013">
    <property type="protein sequence ID" value="PSN91971.1"/>
    <property type="molecule type" value="Genomic_DNA"/>
</dbReference>
<evidence type="ECO:0000256" key="1">
    <source>
        <dbReference type="ARBA" id="ARBA00006739"/>
    </source>
</evidence>
<accession>A0A2R6AZZ8</accession>